<dbReference type="InterPro" id="IPR033334">
    <property type="entry name" value="LNG1/2"/>
</dbReference>
<feature type="region of interest" description="Disordered" evidence="2">
    <location>
        <begin position="52"/>
        <end position="101"/>
    </location>
</feature>
<feature type="compositionally biased region" description="Polar residues" evidence="2">
    <location>
        <begin position="52"/>
        <end position="67"/>
    </location>
</feature>
<feature type="compositionally biased region" description="Polar residues" evidence="2">
    <location>
        <begin position="391"/>
        <end position="417"/>
    </location>
</feature>
<feature type="region of interest" description="Disordered" evidence="2">
    <location>
        <begin position="459"/>
        <end position="589"/>
    </location>
</feature>
<dbReference type="InterPro" id="IPR025486">
    <property type="entry name" value="DUF4378"/>
</dbReference>
<sequence length="925" mass="103673">MSAKLLYNLSEENPNLNKQIGCMNGIFQVFYRQHYPARRVAVVGYELKSLPSGKTSDNVGDTNISTVKSKKKKAAKEKQRGVSSESSARLSFSSSPCSSSFSSADISTTASQFEQSGLIQTSNGENSVRESTNVSPRWGGKMMPSDMRELVKSSIHKETGTRDEDALSQQPKPARANVSLLKESSPSRNSNEWSEGRRVVKLKDSPRFSYDEREMRKTGAKLKETPRLSLDSRSNSFRSARYSCSPEPQELVAGHRRSTSSVIAKLMGLEVIPDESATDQNRENRFCDSPRPTPRVEADLQRSRSSDSIKKMMMPAKFPMKVAPWTQVDGAKNQAKAADATTLTVYGEIQKRLSQLEFKKSEKDLRALKQILEAMEKTHQLINRDDDDNKTLSSTNFMQRTDNPIPSATSPSSKNFRSSSIVVMKAATAPVFKETGISDSASFSPKNVALPNVKVGNLRQTQKAIPRKQSAMDVTPRPGFYKGQTDSTTKNTSTRPLQSKSDMAKSGKSQKPSVSPRTPPKKFGFEKQSRPTSPKSEPNKIQRQQLSKQQTESASPRRKQGIKSRALQQSEDRLSDESSDLRSLRSDSNVSLTSNLDIEVTSRYKYERNSDIMEQHTPKQRSPELGMRSLPKPLKLTVEQPSPVSVLDVAFDEDESPSPVRKISIVFKEEDNLSSEESQWMNKQRNLCRSIVWPESNMSVKLPDTELIEGFMEEGAELKNGDHEYISEILLTSGLLRDIDYSMISIQLHQAHLPINPSLFFVLEQNKTSNVSLQDNKHKGRGFGMANLIERSRRKLVFDTINEILARRFAAEGCTKQPSIISSISPLRTTEKSSRGKELLQTLCSEIDRLQDNSKCILDEDDEDLIWEDLQSHGMNWKEIEGETPGLVLDIERLIFKDLICEVVTSEVAAFPGMLSGQPRQLFHC</sequence>
<evidence type="ECO:0000259" key="3">
    <source>
        <dbReference type="Pfam" id="PF14309"/>
    </source>
</evidence>
<feature type="region of interest" description="Disordered" evidence="2">
    <location>
        <begin position="274"/>
        <end position="307"/>
    </location>
</feature>
<proteinExistence type="predicted"/>
<protein>
    <submittedName>
        <fullName evidence="4">Protein LONGIFOLIA 1</fullName>
    </submittedName>
</protein>
<accession>A0ABD1AP10</accession>
<feature type="domain" description="DUF4378" evidence="3">
    <location>
        <begin position="722"/>
        <end position="902"/>
    </location>
</feature>
<feature type="compositionally biased region" description="Polar residues" evidence="2">
    <location>
        <begin position="118"/>
        <end position="135"/>
    </location>
</feature>
<feature type="compositionally biased region" description="Polar residues" evidence="2">
    <location>
        <begin position="530"/>
        <end position="554"/>
    </location>
</feature>
<dbReference type="PANTHER" id="PTHR31680:SF22">
    <property type="entry name" value="PROTEIN LONGIFOLIA 1"/>
    <property type="match status" value="1"/>
</dbReference>
<evidence type="ECO:0000256" key="2">
    <source>
        <dbReference type="SAM" id="MobiDB-lite"/>
    </source>
</evidence>
<reference evidence="4 5" key="1">
    <citation type="submission" date="2024-04" db="EMBL/GenBank/DDBJ databases">
        <title>Genome assembly C_amara_ONT_v2.</title>
        <authorList>
            <person name="Yant L."/>
            <person name="Moore C."/>
            <person name="Slenker M."/>
        </authorList>
    </citation>
    <scope>NUCLEOTIDE SEQUENCE [LARGE SCALE GENOMIC DNA]</scope>
    <source>
        <tissue evidence="4">Leaf</tissue>
    </source>
</reference>
<feature type="coiled-coil region" evidence="1">
    <location>
        <begin position="358"/>
        <end position="385"/>
    </location>
</feature>
<feature type="compositionally biased region" description="Low complexity" evidence="2">
    <location>
        <begin position="83"/>
        <end position="101"/>
    </location>
</feature>
<evidence type="ECO:0000313" key="4">
    <source>
        <dbReference type="EMBL" id="KAL1205889.1"/>
    </source>
</evidence>
<feature type="compositionally biased region" description="Polar residues" evidence="2">
    <location>
        <begin position="182"/>
        <end position="193"/>
    </location>
</feature>
<feature type="compositionally biased region" description="Basic and acidic residues" evidence="2">
    <location>
        <begin position="280"/>
        <end position="307"/>
    </location>
</feature>
<dbReference type="EMBL" id="JBANAX010000510">
    <property type="protein sequence ID" value="KAL1205889.1"/>
    <property type="molecule type" value="Genomic_DNA"/>
</dbReference>
<comment type="caution">
    <text evidence="4">The sequence shown here is derived from an EMBL/GenBank/DDBJ whole genome shotgun (WGS) entry which is preliminary data.</text>
</comment>
<feature type="region of interest" description="Disordered" evidence="2">
    <location>
        <begin position="385"/>
        <end position="417"/>
    </location>
</feature>
<dbReference type="Pfam" id="PF14309">
    <property type="entry name" value="DUF4378"/>
    <property type="match status" value="1"/>
</dbReference>
<evidence type="ECO:0000313" key="5">
    <source>
        <dbReference type="Proteomes" id="UP001558713"/>
    </source>
</evidence>
<keyword evidence="5" id="KW-1185">Reference proteome</keyword>
<feature type="region of interest" description="Disordered" evidence="2">
    <location>
        <begin position="157"/>
        <end position="198"/>
    </location>
</feature>
<feature type="compositionally biased region" description="Basic and acidic residues" evidence="2">
    <location>
        <begin position="570"/>
        <end position="585"/>
    </location>
</feature>
<dbReference type="Proteomes" id="UP001558713">
    <property type="component" value="Unassembled WGS sequence"/>
</dbReference>
<evidence type="ECO:0000256" key="1">
    <source>
        <dbReference type="SAM" id="Coils"/>
    </source>
</evidence>
<dbReference type="PANTHER" id="PTHR31680">
    <property type="entry name" value="LONGIFOLIA PROTEIN"/>
    <property type="match status" value="1"/>
</dbReference>
<dbReference type="AlphaFoldDB" id="A0ABD1AP10"/>
<organism evidence="4 5">
    <name type="scientific">Cardamine amara subsp. amara</name>
    <dbReference type="NCBI Taxonomy" id="228776"/>
    <lineage>
        <taxon>Eukaryota</taxon>
        <taxon>Viridiplantae</taxon>
        <taxon>Streptophyta</taxon>
        <taxon>Embryophyta</taxon>
        <taxon>Tracheophyta</taxon>
        <taxon>Spermatophyta</taxon>
        <taxon>Magnoliopsida</taxon>
        <taxon>eudicotyledons</taxon>
        <taxon>Gunneridae</taxon>
        <taxon>Pentapetalae</taxon>
        <taxon>rosids</taxon>
        <taxon>malvids</taxon>
        <taxon>Brassicales</taxon>
        <taxon>Brassicaceae</taxon>
        <taxon>Cardamineae</taxon>
        <taxon>Cardamine</taxon>
    </lineage>
</organism>
<feature type="compositionally biased region" description="Polar residues" evidence="2">
    <location>
        <begin position="484"/>
        <end position="516"/>
    </location>
</feature>
<name>A0ABD1AP10_CARAN</name>
<feature type="region of interest" description="Disordered" evidence="2">
    <location>
        <begin position="118"/>
        <end position="145"/>
    </location>
</feature>
<gene>
    <name evidence="4" type="ORF">V5N11_017972</name>
</gene>
<keyword evidence="1" id="KW-0175">Coiled coil</keyword>